<reference evidence="3" key="1">
    <citation type="submission" date="2020-11" db="EMBL/GenBank/DDBJ databases">
        <authorList>
            <consortium name="DOE Joint Genome Institute"/>
            <person name="Ahrendt S."/>
            <person name="Riley R."/>
            <person name="Andreopoulos W."/>
            <person name="LaButti K."/>
            <person name="Pangilinan J."/>
            <person name="Ruiz-duenas F.J."/>
            <person name="Barrasa J.M."/>
            <person name="Sanchez-Garcia M."/>
            <person name="Camarero S."/>
            <person name="Miyauchi S."/>
            <person name="Serrano A."/>
            <person name="Linde D."/>
            <person name="Babiker R."/>
            <person name="Drula E."/>
            <person name="Ayuso-Fernandez I."/>
            <person name="Pacheco R."/>
            <person name="Padilla G."/>
            <person name="Ferreira P."/>
            <person name="Barriuso J."/>
            <person name="Kellner H."/>
            <person name="Castanera R."/>
            <person name="Alfaro M."/>
            <person name="Ramirez L."/>
            <person name="Pisabarro A.G."/>
            <person name="Kuo A."/>
            <person name="Tritt A."/>
            <person name="Lipzen A."/>
            <person name="He G."/>
            <person name="Yan M."/>
            <person name="Ng V."/>
            <person name="Cullen D."/>
            <person name="Martin F."/>
            <person name="Rosso M.-N."/>
            <person name="Henrissat B."/>
            <person name="Hibbett D."/>
            <person name="Martinez A.T."/>
            <person name="Grigoriev I.V."/>
        </authorList>
    </citation>
    <scope>NUCLEOTIDE SEQUENCE</scope>
    <source>
        <strain evidence="3">AH 44721</strain>
    </source>
</reference>
<evidence type="ECO:0000313" key="3">
    <source>
        <dbReference type="EMBL" id="KAF8873911.1"/>
    </source>
</evidence>
<feature type="region of interest" description="Disordered" evidence="1">
    <location>
        <begin position="506"/>
        <end position="694"/>
    </location>
</feature>
<gene>
    <name evidence="3" type="ORF">CPB84DRAFT_1853838</name>
</gene>
<dbReference type="PROSITE" id="PS51184">
    <property type="entry name" value="JMJC"/>
    <property type="match status" value="1"/>
</dbReference>
<evidence type="ECO:0000256" key="1">
    <source>
        <dbReference type="SAM" id="MobiDB-lite"/>
    </source>
</evidence>
<evidence type="ECO:0000259" key="2">
    <source>
        <dbReference type="PROSITE" id="PS51184"/>
    </source>
</evidence>
<feature type="compositionally biased region" description="Acidic residues" evidence="1">
    <location>
        <begin position="543"/>
        <end position="581"/>
    </location>
</feature>
<dbReference type="SUPFAM" id="SSF51197">
    <property type="entry name" value="Clavaminate synthase-like"/>
    <property type="match status" value="1"/>
</dbReference>
<feature type="compositionally biased region" description="Polar residues" evidence="1">
    <location>
        <begin position="680"/>
        <end position="694"/>
    </location>
</feature>
<feature type="compositionally biased region" description="Basic residues" evidence="1">
    <location>
        <begin position="646"/>
        <end position="655"/>
    </location>
</feature>
<dbReference type="OrthoDB" id="3270451at2759"/>
<dbReference type="Proteomes" id="UP000724874">
    <property type="component" value="Unassembled WGS sequence"/>
</dbReference>
<name>A0A9P5TG91_GYMJU</name>
<evidence type="ECO:0000313" key="4">
    <source>
        <dbReference type="Proteomes" id="UP000724874"/>
    </source>
</evidence>
<feature type="compositionally biased region" description="Low complexity" evidence="1">
    <location>
        <begin position="525"/>
        <end position="534"/>
    </location>
</feature>
<keyword evidence="4" id="KW-1185">Reference proteome</keyword>
<organism evidence="3 4">
    <name type="scientific">Gymnopilus junonius</name>
    <name type="common">Spectacular rustgill mushroom</name>
    <name type="synonym">Gymnopilus spectabilis subsp. junonius</name>
    <dbReference type="NCBI Taxonomy" id="109634"/>
    <lineage>
        <taxon>Eukaryota</taxon>
        <taxon>Fungi</taxon>
        <taxon>Dikarya</taxon>
        <taxon>Basidiomycota</taxon>
        <taxon>Agaricomycotina</taxon>
        <taxon>Agaricomycetes</taxon>
        <taxon>Agaricomycetidae</taxon>
        <taxon>Agaricales</taxon>
        <taxon>Agaricineae</taxon>
        <taxon>Hymenogastraceae</taxon>
        <taxon>Gymnopilus</taxon>
    </lineage>
</organism>
<protein>
    <recommendedName>
        <fullName evidence="2">JmjC domain-containing protein</fullName>
    </recommendedName>
</protein>
<accession>A0A9P5TG91</accession>
<dbReference type="EMBL" id="JADNYJ010000226">
    <property type="protein sequence ID" value="KAF8873911.1"/>
    <property type="molecule type" value="Genomic_DNA"/>
</dbReference>
<feature type="compositionally biased region" description="Basic and acidic residues" evidence="1">
    <location>
        <begin position="582"/>
        <end position="591"/>
    </location>
</feature>
<feature type="domain" description="JmjC" evidence="2">
    <location>
        <begin position="876"/>
        <end position="1043"/>
    </location>
</feature>
<comment type="caution">
    <text evidence="3">The sequence shown here is derived from an EMBL/GenBank/DDBJ whole genome shotgun (WGS) entry which is preliminary data.</text>
</comment>
<feature type="compositionally biased region" description="Polar residues" evidence="1">
    <location>
        <begin position="660"/>
        <end position="669"/>
    </location>
</feature>
<proteinExistence type="predicted"/>
<sequence>MHAYESQILTQKGYTEEVNRMQRRLSIDVCFKTGRVTALEPAQRMKWSAKDASTISSLIFGYKLLDACARLSGIYPRTSSPMPRQVEEHVKYLTEVLARVTSWKQVLFDFKEQVILAKSIREQCLSDKGENTSNHQRLLHFAAQMHLVRQKVGFLQNISMAAAHISFLKDANFEPGEVPDIPDDFDRYVKKTGGRQEFDQLDAQFFKHLGGASAGASALRSALQLGLGITPILLIHGSPLTKKGWDRTSLINTSKALGTDKPPLLTEVEDQILRAVFDVAVGITTPFDAVDNLSVSLPWDEIEKVTKDDDAWFILSPPSETSSPPLTESQHTVISGAAIAINACNLWTKSADSHFHLDVQLSSYSQPNLPSLSISPEFPLHDRLAEFINRNGSSQAQKIPFHLSQMTPYVGSSAAISPYLMAPSSVAKPLSQVSLSIRHSSAHDLFLSTADLSLRDLEQQGNLFGSEDFDMDSISADLDAANHISSNEELPMGVDDNELSVGAYSAHVDDGNDETDVDIEMNPTENGENSNEQNEGGKGNTSSEDEESSSSEDEESSSSEDEESSSSEDEESSSSEDEGSDSDMKRTESRSRPSGNQSRKEGRNEVGSQGYLKGPPPKRKSERLSNKPQENVENVKLDKLSNLSVKKPKLKPKPKPKPEQNVNGINLNNTRKHFQDKPGKSNQQTTVEGGDSFQNPIDVDTLFNIGDGPFAPKPEPDLDIKMKPKRFWGTHVVVAHGPRGQKHEFDPEFHFPDTHNDFRGFMKAVENNYVDGGPRHCQKHGGSMSMLAIMTEKEYLAMTPREAQELLAQKHIVMDEASTTRITFDAAGLRTIRPLHIVCSIQGPAIEDTSIPSSAKMEDRIINGTLQQILDSIKDPQGKFLNGLDFPGSNFATPLNSYVADLTAWHYTRGAKGYQATSEYPRAHMRWHLISTGNTVTWVHIDSDGVCSEIIVVCWKKLWIFGGAKRDYSLANIMTFLRDDFYIEVPSESLAWEAVVLTPGTRLLMRPNTLHVVFTPEPTICEGGHFYSTPTMQDTAISLIHSFICNIRITNTGHPPTRMLLRRMAQFFYEGLVDGTVEEDGLEFQHLPKLDTFSGVLNLLSLCNLVILGNALDHRTYSAPGQKPHEKASMTQKMLMDQYDLNDIDVGERLEMIFARGLCVHILMWFEANYEIAHIDGDKRVRNCVSYYLGKQAASIVSYKGLACPQGHDPLIGAPHCTLDMLEAQVENALLVWEGAEKSYHSRHIDRNHLDYGPNATFYRVVKRQKPLYLPEGNEKIFRQLGMTSFDQKYVGMINGGKSKESTTRMTLSSTDDSISIEEQRATKRWRVV</sequence>
<dbReference type="InterPro" id="IPR003347">
    <property type="entry name" value="JmjC_dom"/>
</dbReference>